<evidence type="ECO:0000256" key="6">
    <source>
        <dbReference type="SAM" id="MobiDB-lite"/>
    </source>
</evidence>
<evidence type="ECO:0000256" key="3">
    <source>
        <dbReference type="ARBA" id="ARBA00022982"/>
    </source>
</evidence>
<dbReference type="InterPro" id="IPR008972">
    <property type="entry name" value="Cupredoxin"/>
</dbReference>
<dbReference type="PROSITE" id="PS51485">
    <property type="entry name" value="PHYTOCYANIN"/>
    <property type="match status" value="1"/>
</dbReference>
<dbReference type="Pfam" id="PF02298">
    <property type="entry name" value="Cu_bind_like"/>
    <property type="match status" value="1"/>
</dbReference>
<evidence type="ECO:0000256" key="7">
    <source>
        <dbReference type="SAM" id="SignalP"/>
    </source>
</evidence>
<evidence type="ECO:0000256" key="4">
    <source>
        <dbReference type="ARBA" id="ARBA00023008"/>
    </source>
</evidence>
<feature type="region of interest" description="Disordered" evidence="6">
    <location>
        <begin position="135"/>
        <end position="161"/>
    </location>
</feature>
<keyword evidence="7" id="KW-0732">Signal</keyword>
<evidence type="ECO:0000313" key="10">
    <source>
        <dbReference type="RefSeq" id="XP_022138393.1"/>
    </source>
</evidence>
<name>A0A6J1CCV7_MOMCH</name>
<protein>
    <submittedName>
        <fullName evidence="10">Mavicyanin</fullName>
    </submittedName>
</protein>
<feature type="chain" id="PRO_5026940404" evidence="7">
    <location>
        <begin position="25"/>
        <end position="183"/>
    </location>
</feature>
<accession>A0A6J1CCV7</accession>
<keyword evidence="4" id="KW-0186">Copper</keyword>
<evidence type="ECO:0000256" key="1">
    <source>
        <dbReference type="ARBA" id="ARBA00022448"/>
    </source>
</evidence>
<gene>
    <name evidence="10" type="primary">LOC111009577</name>
</gene>
<dbReference type="GeneID" id="111009577"/>
<organism evidence="9 10">
    <name type="scientific">Momordica charantia</name>
    <name type="common">Bitter gourd</name>
    <name type="synonym">Balsam pear</name>
    <dbReference type="NCBI Taxonomy" id="3673"/>
    <lineage>
        <taxon>Eukaryota</taxon>
        <taxon>Viridiplantae</taxon>
        <taxon>Streptophyta</taxon>
        <taxon>Embryophyta</taxon>
        <taxon>Tracheophyta</taxon>
        <taxon>Spermatophyta</taxon>
        <taxon>Magnoliopsida</taxon>
        <taxon>eudicotyledons</taxon>
        <taxon>Gunneridae</taxon>
        <taxon>Pentapetalae</taxon>
        <taxon>rosids</taxon>
        <taxon>fabids</taxon>
        <taxon>Cucurbitales</taxon>
        <taxon>Cucurbitaceae</taxon>
        <taxon>Momordiceae</taxon>
        <taxon>Momordica</taxon>
    </lineage>
</organism>
<dbReference type="Proteomes" id="UP000504603">
    <property type="component" value="Unplaced"/>
</dbReference>
<evidence type="ECO:0000256" key="5">
    <source>
        <dbReference type="ARBA" id="ARBA00023180"/>
    </source>
</evidence>
<dbReference type="PANTHER" id="PTHR33021">
    <property type="entry name" value="BLUE COPPER PROTEIN"/>
    <property type="match status" value="1"/>
</dbReference>
<dbReference type="AlphaFoldDB" id="A0A6J1CCV7"/>
<dbReference type="KEGG" id="mcha:111009577"/>
<dbReference type="InterPro" id="IPR003245">
    <property type="entry name" value="Phytocyanin_dom"/>
</dbReference>
<keyword evidence="5" id="KW-0325">Glycoprotein</keyword>
<feature type="domain" description="Phytocyanin" evidence="8">
    <location>
        <begin position="25"/>
        <end position="126"/>
    </location>
</feature>
<dbReference type="GO" id="GO:0009055">
    <property type="term" value="F:electron transfer activity"/>
    <property type="evidence" value="ECO:0007669"/>
    <property type="project" value="InterPro"/>
</dbReference>
<dbReference type="InterPro" id="IPR039391">
    <property type="entry name" value="Phytocyanin-like"/>
</dbReference>
<proteinExistence type="predicted"/>
<keyword evidence="9" id="KW-1185">Reference proteome</keyword>
<dbReference type="RefSeq" id="XP_022138393.1">
    <property type="nucleotide sequence ID" value="XM_022282701.1"/>
</dbReference>
<dbReference type="GO" id="GO:0046872">
    <property type="term" value="F:metal ion binding"/>
    <property type="evidence" value="ECO:0007669"/>
    <property type="project" value="UniProtKB-KW"/>
</dbReference>
<dbReference type="FunFam" id="2.60.40.420:FF:000003">
    <property type="entry name" value="Blue copper"/>
    <property type="match status" value="1"/>
</dbReference>
<evidence type="ECO:0000313" key="9">
    <source>
        <dbReference type="Proteomes" id="UP000504603"/>
    </source>
</evidence>
<keyword evidence="1" id="KW-0813">Transport</keyword>
<dbReference type="Gene3D" id="2.60.40.420">
    <property type="entry name" value="Cupredoxins - blue copper proteins"/>
    <property type="match status" value="1"/>
</dbReference>
<feature type="signal peptide" evidence="7">
    <location>
        <begin position="1"/>
        <end position="24"/>
    </location>
</feature>
<dbReference type="GO" id="GO:0005886">
    <property type="term" value="C:plasma membrane"/>
    <property type="evidence" value="ECO:0007669"/>
    <property type="project" value="TreeGrafter"/>
</dbReference>
<dbReference type="PANTHER" id="PTHR33021:SF339">
    <property type="entry name" value="OS07G0570600 PROTEIN"/>
    <property type="match status" value="1"/>
</dbReference>
<sequence length="183" mass="19108">MGVTAERAAAAAVVMAMLQQVAMAAVYKVGDAAGWTIAGGVDYKQWAATKTFEPGDVIVFEYNAQFHNVMRVTHSMYKSCNVSKPLETHSSGNDSITIKSRGHHFFLCGVPGHCQAGQKLDINVLRLSSPAAAPTTPSALASPSVPLARTPSAPSPSASTTTASHLHPLITALLFAFCVAALA</sequence>
<reference evidence="10" key="1">
    <citation type="submission" date="2025-08" db="UniProtKB">
        <authorList>
            <consortium name="RefSeq"/>
        </authorList>
    </citation>
    <scope>IDENTIFICATION</scope>
    <source>
        <strain evidence="10">OHB3-1</strain>
    </source>
</reference>
<keyword evidence="3" id="KW-0249">Electron transport</keyword>
<evidence type="ECO:0000256" key="2">
    <source>
        <dbReference type="ARBA" id="ARBA00022723"/>
    </source>
</evidence>
<evidence type="ECO:0000259" key="8">
    <source>
        <dbReference type="PROSITE" id="PS51485"/>
    </source>
</evidence>
<keyword evidence="2" id="KW-0479">Metal-binding</keyword>
<dbReference type="SUPFAM" id="SSF49503">
    <property type="entry name" value="Cupredoxins"/>
    <property type="match status" value="1"/>
</dbReference>
<dbReference type="OrthoDB" id="1933492at2759"/>